<sequence length="217" mass="24893">MLNLPKSTYFERKIPKEKFYKNLDIDSKLRQRFISGIDSIVWQNKLSKTTLNVADGANVIEIDVLEVILKGNECDYKLLEFIDSNIPHHTVFILRMQEKAQLVINFKEAIKNREGKFKISATYKTDWSDMNALTLSVNGLDMDKIYENFILQIASGKLNVTNSSDLKEAIAKAKEIDDLKAQIAVLEAKIAREKQFNVQVKLNAELKKLKEKLLQNS</sequence>
<accession>A0ABS7DN42</accession>
<evidence type="ECO:0000256" key="1">
    <source>
        <dbReference type="SAM" id="Coils"/>
    </source>
</evidence>
<dbReference type="InterPro" id="IPR025503">
    <property type="entry name" value="DUF4391"/>
</dbReference>
<dbReference type="Pfam" id="PF14335">
    <property type="entry name" value="DUF4391"/>
    <property type="match status" value="1"/>
</dbReference>
<gene>
    <name evidence="2" type="ORF">J5W02_06660</name>
</gene>
<reference evidence="2 3" key="1">
    <citation type="submission" date="2021-03" db="EMBL/GenBank/DDBJ databases">
        <title>Caproiciproducens sp. nov. isolated from feces of cow.</title>
        <authorList>
            <person name="Choi J.-Y."/>
        </authorList>
    </citation>
    <scope>NUCLEOTIDE SEQUENCE [LARGE SCALE GENOMIC DNA]</scope>
    <source>
        <strain evidence="2 3">AGMB10547</strain>
    </source>
</reference>
<protein>
    <submittedName>
        <fullName evidence="2">DUF4391 domain-containing protein</fullName>
    </submittedName>
</protein>
<evidence type="ECO:0000313" key="2">
    <source>
        <dbReference type="EMBL" id="MBW7572492.1"/>
    </source>
</evidence>
<name>A0ABS7DN42_9FIRM</name>
<dbReference type="EMBL" id="JAGFNZ010000002">
    <property type="protein sequence ID" value="MBW7572492.1"/>
    <property type="molecule type" value="Genomic_DNA"/>
</dbReference>
<proteinExistence type="predicted"/>
<dbReference type="RefSeq" id="WP_219964895.1">
    <property type="nucleotide sequence ID" value="NZ_JAGFNZ010000002.1"/>
</dbReference>
<dbReference type="Proteomes" id="UP000719942">
    <property type="component" value="Unassembled WGS sequence"/>
</dbReference>
<keyword evidence="1" id="KW-0175">Coiled coil</keyword>
<keyword evidence="3" id="KW-1185">Reference proteome</keyword>
<evidence type="ECO:0000313" key="3">
    <source>
        <dbReference type="Proteomes" id="UP000719942"/>
    </source>
</evidence>
<organism evidence="2 3">
    <name type="scientific">Caproiciproducens faecalis</name>
    <dbReference type="NCBI Taxonomy" id="2820301"/>
    <lineage>
        <taxon>Bacteria</taxon>
        <taxon>Bacillati</taxon>
        <taxon>Bacillota</taxon>
        <taxon>Clostridia</taxon>
        <taxon>Eubacteriales</taxon>
        <taxon>Acutalibacteraceae</taxon>
        <taxon>Caproiciproducens</taxon>
    </lineage>
</organism>
<feature type="coiled-coil region" evidence="1">
    <location>
        <begin position="169"/>
        <end position="196"/>
    </location>
</feature>
<comment type="caution">
    <text evidence="2">The sequence shown here is derived from an EMBL/GenBank/DDBJ whole genome shotgun (WGS) entry which is preliminary data.</text>
</comment>